<evidence type="ECO:0000256" key="4">
    <source>
        <dbReference type="ARBA" id="ARBA00012030"/>
    </source>
</evidence>
<evidence type="ECO:0000256" key="9">
    <source>
        <dbReference type="HAMAP-Rule" id="MF_00148"/>
    </source>
</evidence>
<keyword evidence="9" id="KW-0963">Cytoplasm</keyword>
<evidence type="ECO:0000256" key="2">
    <source>
        <dbReference type="ARBA" id="ARBA00002631"/>
    </source>
</evidence>
<dbReference type="HAMAP" id="MF_00148">
    <property type="entry name" value="UDG"/>
    <property type="match status" value="1"/>
</dbReference>
<comment type="similarity">
    <text evidence="3 9 11">Belongs to the uracil-DNA glycosylase (UDG) superfamily. UNG family.</text>
</comment>
<evidence type="ECO:0000256" key="6">
    <source>
        <dbReference type="ARBA" id="ARBA00022763"/>
    </source>
</evidence>
<dbReference type="InterPro" id="IPR036895">
    <property type="entry name" value="Uracil-DNA_glycosylase-like_sf"/>
</dbReference>
<dbReference type="InterPro" id="IPR005122">
    <property type="entry name" value="Uracil-DNA_glycosylase-like"/>
</dbReference>
<keyword evidence="15" id="KW-1185">Reference proteome</keyword>
<feature type="active site" description="Proton acceptor" evidence="9 10">
    <location>
        <position position="104"/>
    </location>
</feature>
<keyword evidence="8 9" id="KW-0234">DNA repair</keyword>
<reference evidence="14 15" key="1">
    <citation type="submission" date="2019-07" db="EMBL/GenBank/DDBJ databases">
        <title>Genome sequencing of lignin-degrading bacterial isolates.</title>
        <authorList>
            <person name="Gladden J."/>
        </authorList>
    </citation>
    <scope>NUCLEOTIDE SEQUENCE [LARGE SCALE GENOMIC DNA]</scope>
    <source>
        <strain evidence="14 15">J11</strain>
    </source>
</reference>
<dbReference type="GO" id="GO:0005737">
    <property type="term" value="C:cytoplasm"/>
    <property type="evidence" value="ECO:0007669"/>
    <property type="project" value="UniProtKB-SubCell"/>
</dbReference>
<dbReference type="NCBIfam" id="NF003592">
    <property type="entry name" value="PRK05254.1-5"/>
    <property type="match status" value="1"/>
</dbReference>
<comment type="catalytic activity">
    <reaction evidence="1 9 11">
        <text>Hydrolyzes single-stranded DNA or mismatched double-stranded DNA and polynucleotides, releasing free uracil.</text>
        <dbReference type="EC" id="3.2.2.27"/>
    </reaction>
</comment>
<comment type="function">
    <text evidence="2 9 11">Excises uracil residues from the DNA which can arise as a result of misincorporation of dUMP residues by DNA polymerase or due to deamination of cytosine.</text>
</comment>
<dbReference type="InterPro" id="IPR018085">
    <property type="entry name" value="Ura-DNA_Glyclase_AS"/>
</dbReference>
<evidence type="ECO:0000256" key="3">
    <source>
        <dbReference type="ARBA" id="ARBA00008184"/>
    </source>
</evidence>
<dbReference type="GO" id="GO:0097510">
    <property type="term" value="P:base-excision repair, AP site formation via deaminated base removal"/>
    <property type="evidence" value="ECO:0007669"/>
    <property type="project" value="TreeGrafter"/>
</dbReference>
<feature type="compositionally biased region" description="Low complexity" evidence="12">
    <location>
        <begin position="18"/>
        <end position="30"/>
    </location>
</feature>
<dbReference type="CDD" id="cd10027">
    <property type="entry name" value="UDG-F1-like"/>
    <property type="match status" value="1"/>
</dbReference>
<comment type="subcellular location">
    <subcellularLocation>
        <location evidence="9">Cytoplasm</location>
    </subcellularLocation>
</comment>
<dbReference type="SMART" id="SM00987">
    <property type="entry name" value="UreE_C"/>
    <property type="match status" value="1"/>
</dbReference>
<feature type="region of interest" description="Disordered" evidence="12">
    <location>
        <begin position="1"/>
        <end position="40"/>
    </location>
</feature>
<dbReference type="OrthoDB" id="9804372at2"/>
<feature type="domain" description="Uracil-DNA glycosylase-like" evidence="13">
    <location>
        <begin position="89"/>
        <end position="260"/>
    </location>
</feature>
<dbReference type="NCBIfam" id="TIGR00628">
    <property type="entry name" value="ung"/>
    <property type="match status" value="1"/>
</dbReference>
<evidence type="ECO:0000256" key="7">
    <source>
        <dbReference type="ARBA" id="ARBA00022801"/>
    </source>
</evidence>
<dbReference type="NCBIfam" id="NF003589">
    <property type="entry name" value="PRK05254.1-2"/>
    <property type="match status" value="1"/>
</dbReference>
<evidence type="ECO:0000256" key="8">
    <source>
        <dbReference type="ARBA" id="ARBA00023204"/>
    </source>
</evidence>
<dbReference type="Gene3D" id="3.40.470.10">
    <property type="entry name" value="Uracil-DNA glycosylase-like domain"/>
    <property type="match status" value="1"/>
</dbReference>
<dbReference type="PANTHER" id="PTHR11264">
    <property type="entry name" value="URACIL-DNA GLYCOSYLASE"/>
    <property type="match status" value="1"/>
</dbReference>
<evidence type="ECO:0000313" key="15">
    <source>
        <dbReference type="Proteomes" id="UP000318141"/>
    </source>
</evidence>
<accession>A0A562BC78</accession>
<evidence type="ECO:0000256" key="12">
    <source>
        <dbReference type="SAM" id="MobiDB-lite"/>
    </source>
</evidence>
<dbReference type="NCBIfam" id="NF003588">
    <property type="entry name" value="PRK05254.1-1"/>
    <property type="match status" value="1"/>
</dbReference>
<comment type="caution">
    <text evidence="14">The sequence shown here is derived from an EMBL/GenBank/DDBJ whole genome shotgun (WGS) entry which is preliminary data.</text>
</comment>
<keyword evidence="7 9" id="KW-0378">Hydrolase</keyword>
<evidence type="ECO:0000256" key="11">
    <source>
        <dbReference type="RuleBase" id="RU003780"/>
    </source>
</evidence>
<evidence type="ECO:0000256" key="5">
    <source>
        <dbReference type="ARBA" id="ARBA00018429"/>
    </source>
</evidence>
<dbReference type="GO" id="GO:0004844">
    <property type="term" value="F:uracil DNA N-glycosylase activity"/>
    <property type="evidence" value="ECO:0007669"/>
    <property type="project" value="UniProtKB-UniRule"/>
</dbReference>
<gene>
    <name evidence="9" type="primary">ung</name>
    <name evidence="14" type="ORF">L602_003400000380</name>
</gene>
<dbReference type="InterPro" id="IPR002043">
    <property type="entry name" value="UDG_fam1"/>
</dbReference>
<keyword evidence="6 9" id="KW-0227">DNA damage</keyword>
<name>A0A562BC78_9BURK</name>
<evidence type="ECO:0000259" key="13">
    <source>
        <dbReference type="SMART" id="SM00986"/>
    </source>
</evidence>
<dbReference type="NCBIfam" id="NF003591">
    <property type="entry name" value="PRK05254.1-4"/>
    <property type="match status" value="1"/>
</dbReference>
<protein>
    <recommendedName>
        <fullName evidence="5 9">Uracil-DNA glycosylase</fullName>
        <shortName evidence="9">UDG</shortName>
        <ecNumber evidence="4 9">3.2.2.27</ecNumber>
    </recommendedName>
</protein>
<dbReference type="AlphaFoldDB" id="A0A562BC78"/>
<dbReference type="Proteomes" id="UP000318141">
    <property type="component" value="Unassembled WGS sequence"/>
</dbReference>
<dbReference type="SMART" id="SM00986">
    <property type="entry name" value="UDG"/>
    <property type="match status" value="1"/>
</dbReference>
<sequence length="273" mass="29376">MRRRNASEGQGSLFDGESAPAQSRPAPSAACGEGPTPLDKQLAALPPSWRALLEPCLGTPAWRTLCEFVDGERAAGKPIFPHDVFHALHLTPPEAVKVVILGQDPYHGTGTVDGIDVPQAHGLAFSVPDGVRVPPSLRNIFKEIAAEYGDAGIARPSVSGNLEGWAKQGVLLLNTVLTVEQGQAASHARRGWEAVTDCLIRQLAAMRPHLVFMLWGSHAQAKRALLQGEHCVLEAPHPSPLSAHRGFLGCGHFRKANDWLEAHGQAAIDWRPR</sequence>
<dbReference type="PROSITE" id="PS00130">
    <property type="entry name" value="U_DNA_GLYCOSYLASE"/>
    <property type="match status" value="1"/>
</dbReference>
<dbReference type="SUPFAM" id="SSF52141">
    <property type="entry name" value="Uracil-DNA glycosylase-like"/>
    <property type="match status" value="1"/>
</dbReference>
<dbReference type="PANTHER" id="PTHR11264:SF0">
    <property type="entry name" value="URACIL-DNA GLYCOSYLASE"/>
    <property type="match status" value="1"/>
</dbReference>
<evidence type="ECO:0000256" key="1">
    <source>
        <dbReference type="ARBA" id="ARBA00001400"/>
    </source>
</evidence>
<dbReference type="Pfam" id="PF03167">
    <property type="entry name" value="UDG"/>
    <property type="match status" value="1"/>
</dbReference>
<dbReference type="EC" id="3.2.2.27" evidence="4 9"/>
<organism evidence="14 15">
    <name type="scientific">Cupriavidus gilardii J11</name>
    <dbReference type="NCBI Taxonomy" id="936133"/>
    <lineage>
        <taxon>Bacteria</taxon>
        <taxon>Pseudomonadati</taxon>
        <taxon>Pseudomonadota</taxon>
        <taxon>Betaproteobacteria</taxon>
        <taxon>Burkholderiales</taxon>
        <taxon>Burkholderiaceae</taxon>
        <taxon>Cupriavidus</taxon>
    </lineage>
</organism>
<evidence type="ECO:0000313" key="14">
    <source>
        <dbReference type="EMBL" id="TWG82754.1"/>
    </source>
</evidence>
<proteinExistence type="inferred from homology"/>
<evidence type="ECO:0000256" key="10">
    <source>
        <dbReference type="PROSITE-ProRule" id="PRU10072"/>
    </source>
</evidence>
<dbReference type="EMBL" id="VLJN01000028">
    <property type="protein sequence ID" value="TWG82754.1"/>
    <property type="molecule type" value="Genomic_DNA"/>
</dbReference>